<dbReference type="PROSITE" id="PS50011">
    <property type="entry name" value="PROTEIN_KINASE_DOM"/>
    <property type="match status" value="1"/>
</dbReference>
<dbReference type="OrthoDB" id="1022360at2759"/>
<proteinExistence type="inferred from homology"/>
<dbReference type="InterPro" id="IPR011009">
    <property type="entry name" value="Kinase-like_dom_sf"/>
</dbReference>
<evidence type="ECO:0000313" key="7">
    <source>
        <dbReference type="Proteomes" id="UP000565785"/>
    </source>
</evidence>
<evidence type="ECO:0000256" key="1">
    <source>
        <dbReference type="ARBA" id="ARBA00008874"/>
    </source>
</evidence>
<dbReference type="EMBL" id="VXBP01003139">
    <property type="protein sequence ID" value="NXN95056.1"/>
    <property type="molecule type" value="Genomic_DNA"/>
</dbReference>
<comment type="caution">
    <text evidence="6">The sequence shown here is derived from an EMBL/GenBank/DDBJ whole genome shotgun (WGS) entry which is preliminary data.</text>
</comment>
<keyword evidence="4" id="KW-0067">ATP-binding</keyword>
<dbReference type="GO" id="GO:0004674">
    <property type="term" value="F:protein serine/threonine kinase activity"/>
    <property type="evidence" value="ECO:0007669"/>
    <property type="project" value="UniProtKB-EC"/>
</dbReference>
<dbReference type="PANTHER" id="PTHR45832">
    <property type="entry name" value="SERINE/THREONINE-PROTEIN KINASE SAMKA-RELATED-RELATED"/>
    <property type="match status" value="1"/>
</dbReference>
<dbReference type="SUPFAM" id="SSF56112">
    <property type="entry name" value="Protein kinase-like (PK-like)"/>
    <property type="match status" value="1"/>
</dbReference>
<dbReference type="Pfam" id="PF00069">
    <property type="entry name" value="Pkinase"/>
    <property type="match status" value="1"/>
</dbReference>
<evidence type="ECO:0000256" key="4">
    <source>
        <dbReference type="ARBA" id="ARBA00022840"/>
    </source>
</evidence>
<dbReference type="PANTHER" id="PTHR45832:SF22">
    <property type="entry name" value="SERINE_THREONINE-PROTEIN KINASE SAMKA-RELATED"/>
    <property type="match status" value="1"/>
</dbReference>
<sequence length="74" mass="7756">KSLNILLGVDGSVKLTDFGLCAPMVPGQSALTTVAGSAYWMAPEVCAETPYGPKVDIWALGITAIEMLEGEPPY</sequence>
<dbReference type="InterPro" id="IPR000719">
    <property type="entry name" value="Prot_kinase_dom"/>
</dbReference>
<protein>
    <recommendedName>
        <fullName evidence="2">non-specific serine/threonine protein kinase</fullName>
        <ecNumber evidence="2">2.7.11.1</ecNumber>
    </recommendedName>
</protein>
<accession>A0A7L1N758</accession>
<feature type="non-terminal residue" evidence="6">
    <location>
        <position position="1"/>
    </location>
</feature>
<keyword evidence="6" id="KW-0418">Kinase</keyword>
<dbReference type="AlphaFoldDB" id="A0A7L1N758"/>
<comment type="similarity">
    <text evidence="1">Belongs to the protein kinase superfamily. STE Ser/Thr protein kinase family. STE20 subfamily.</text>
</comment>
<evidence type="ECO:0000313" key="6">
    <source>
        <dbReference type="EMBL" id="NXN95056.1"/>
    </source>
</evidence>
<gene>
    <name evidence="6" type="primary">Pak3_0</name>
    <name evidence="6" type="ORF">RHICYA_R06325</name>
</gene>
<organism evidence="6 7">
    <name type="scientific">Rhinopomastus cyanomelas</name>
    <name type="common">Common scimitarbill</name>
    <dbReference type="NCBI Taxonomy" id="113115"/>
    <lineage>
        <taxon>Eukaryota</taxon>
        <taxon>Metazoa</taxon>
        <taxon>Chordata</taxon>
        <taxon>Craniata</taxon>
        <taxon>Vertebrata</taxon>
        <taxon>Euteleostomi</taxon>
        <taxon>Archelosauria</taxon>
        <taxon>Archosauria</taxon>
        <taxon>Dinosauria</taxon>
        <taxon>Saurischia</taxon>
        <taxon>Theropoda</taxon>
        <taxon>Coelurosauria</taxon>
        <taxon>Aves</taxon>
        <taxon>Neognathae</taxon>
        <taxon>Neoaves</taxon>
        <taxon>Telluraves</taxon>
        <taxon>Coraciimorphae</taxon>
        <taxon>Bucerotiformes</taxon>
        <taxon>Rhinopomastidae</taxon>
        <taxon>Rhinopomastus</taxon>
    </lineage>
</organism>
<evidence type="ECO:0000256" key="2">
    <source>
        <dbReference type="ARBA" id="ARBA00012513"/>
    </source>
</evidence>
<keyword evidence="7" id="KW-1185">Reference proteome</keyword>
<reference evidence="6 7" key="1">
    <citation type="submission" date="2019-09" db="EMBL/GenBank/DDBJ databases">
        <title>Bird 10,000 Genomes (B10K) Project - Family phase.</title>
        <authorList>
            <person name="Zhang G."/>
        </authorList>
    </citation>
    <scope>NUCLEOTIDE SEQUENCE [LARGE SCALE GENOMIC DNA]</scope>
    <source>
        <strain evidence="6">B10K-DU-002-35</strain>
        <tissue evidence="6">Muscle</tissue>
    </source>
</reference>
<keyword evidence="6" id="KW-0808">Transferase</keyword>
<dbReference type="Proteomes" id="UP000565785">
    <property type="component" value="Unassembled WGS sequence"/>
</dbReference>
<dbReference type="Gene3D" id="1.10.510.10">
    <property type="entry name" value="Transferase(Phosphotransferase) domain 1"/>
    <property type="match status" value="1"/>
</dbReference>
<feature type="domain" description="Protein kinase" evidence="5">
    <location>
        <begin position="1"/>
        <end position="74"/>
    </location>
</feature>
<name>A0A7L1N758_RHICY</name>
<evidence type="ECO:0000259" key="5">
    <source>
        <dbReference type="PROSITE" id="PS50011"/>
    </source>
</evidence>
<dbReference type="GO" id="GO:0005524">
    <property type="term" value="F:ATP binding"/>
    <property type="evidence" value="ECO:0007669"/>
    <property type="project" value="UniProtKB-KW"/>
</dbReference>
<dbReference type="InterPro" id="IPR051931">
    <property type="entry name" value="PAK3-like"/>
</dbReference>
<feature type="non-terminal residue" evidence="6">
    <location>
        <position position="74"/>
    </location>
</feature>
<keyword evidence="3" id="KW-0547">Nucleotide-binding</keyword>
<dbReference type="EC" id="2.7.11.1" evidence="2"/>
<evidence type="ECO:0000256" key="3">
    <source>
        <dbReference type="ARBA" id="ARBA00022741"/>
    </source>
</evidence>